<organism evidence="2 3">
    <name type="scientific">Rhizobium glycinendophyticum</name>
    <dbReference type="NCBI Taxonomy" id="2589807"/>
    <lineage>
        <taxon>Bacteria</taxon>
        <taxon>Pseudomonadati</taxon>
        <taxon>Pseudomonadota</taxon>
        <taxon>Alphaproteobacteria</taxon>
        <taxon>Hyphomicrobiales</taxon>
        <taxon>Rhizobiaceae</taxon>
        <taxon>Rhizobium/Agrobacterium group</taxon>
        <taxon>Rhizobium</taxon>
    </lineage>
</organism>
<name>A0A504TVJ0_9HYPH</name>
<dbReference type="Gene3D" id="3.90.550.10">
    <property type="entry name" value="Spore Coat Polysaccharide Biosynthesis Protein SpsA, Chain A"/>
    <property type="match status" value="1"/>
</dbReference>
<dbReference type="EMBL" id="VFYP01000005">
    <property type="protein sequence ID" value="TPP05470.1"/>
    <property type="molecule type" value="Genomic_DNA"/>
</dbReference>
<evidence type="ECO:0000259" key="1">
    <source>
        <dbReference type="Pfam" id="PF00535"/>
    </source>
</evidence>
<dbReference type="Pfam" id="PF00535">
    <property type="entry name" value="Glycos_transf_2"/>
    <property type="match status" value="1"/>
</dbReference>
<dbReference type="AlphaFoldDB" id="A0A504TVJ0"/>
<sequence length="302" mass="33439">MKFSLIISTLGRPADVLEFIRTIEAQTCRDFELIIVDQNDDDVLANAVRTLSPAFPLKYRHVPGVRGASRGRNLGFELAVGDYVCFPDDDCLYPPRVLDDALALFAKKGVDIVCGRAADETGRDINGRYEPQAQPVTTANVFSTQIEWMLFFTRSAFEGVSGFDEDVGVGASTLWQANEGQDIVLRMLASGYRGWYDPALYAHHPELNVFSPDARMRRKARGYARGMGYVLGRHGYSLGYFARYVVRSAGGAVLSCLRLNFPRALYYLHVTAGRIEGYLCGRRSSVPLAKGGDVFLEPEQAA</sequence>
<dbReference type="GO" id="GO:0016758">
    <property type="term" value="F:hexosyltransferase activity"/>
    <property type="evidence" value="ECO:0007669"/>
    <property type="project" value="UniProtKB-ARBA"/>
</dbReference>
<dbReference type="Proteomes" id="UP000316429">
    <property type="component" value="Unassembled WGS sequence"/>
</dbReference>
<reference evidence="2 3" key="1">
    <citation type="submission" date="2019-06" db="EMBL/GenBank/DDBJ databases">
        <title>Rhizobium sp. CL12 isolated from roots of soybean.</title>
        <authorList>
            <person name="Wang C."/>
        </authorList>
    </citation>
    <scope>NUCLEOTIDE SEQUENCE [LARGE SCALE GENOMIC DNA]</scope>
    <source>
        <strain evidence="2 3">CL12</strain>
    </source>
</reference>
<keyword evidence="2" id="KW-0808">Transferase</keyword>
<dbReference type="InterPro" id="IPR029044">
    <property type="entry name" value="Nucleotide-diphossugar_trans"/>
</dbReference>
<gene>
    <name evidence="2" type="ORF">FJQ55_20895</name>
</gene>
<evidence type="ECO:0000313" key="2">
    <source>
        <dbReference type="EMBL" id="TPP05470.1"/>
    </source>
</evidence>
<proteinExistence type="predicted"/>
<dbReference type="RefSeq" id="WP_140831629.1">
    <property type="nucleotide sequence ID" value="NZ_VFYP01000005.1"/>
</dbReference>
<dbReference type="SUPFAM" id="SSF53448">
    <property type="entry name" value="Nucleotide-diphospho-sugar transferases"/>
    <property type="match status" value="1"/>
</dbReference>
<dbReference type="CDD" id="cd00761">
    <property type="entry name" value="Glyco_tranf_GTA_type"/>
    <property type="match status" value="1"/>
</dbReference>
<keyword evidence="3" id="KW-1185">Reference proteome</keyword>
<evidence type="ECO:0000313" key="3">
    <source>
        <dbReference type="Proteomes" id="UP000316429"/>
    </source>
</evidence>
<dbReference type="OrthoDB" id="9801954at2"/>
<dbReference type="InterPro" id="IPR001173">
    <property type="entry name" value="Glyco_trans_2-like"/>
</dbReference>
<accession>A0A504TVJ0</accession>
<comment type="caution">
    <text evidence="2">The sequence shown here is derived from an EMBL/GenBank/DDBJ whole genome shotgun (WGS) entry which is preliminary data.</text>
</comment>
<protein>
    <submittedName>
        <fullName evidence="2">Glycosyltransferase family 2 protein</fullName>
    </submittedName>
</protein>
<dbReference type="PANTHER" id="PTHR22916">
    <property type="entry name" value="GLYCOSYLTRANSFERASE"/>
    <property type="match status" value="1"/>
</dbReference>
<feature type="domain" description="Glycosyltransferase 2-like" evidence="1">
    <location>
        <begin position="4"/>
        <end position="121"/>
    </location>
</feature>